<dbReference type="AlphaFoldDB" id="A0A6N4W761"/>
<feature type="transmembrane region" description="Helical" evidence="6">
    <location>
        <begin position="369"/>
        <end position="393"/>
    </location>
</feature>
<evidence type="ECO:0000256" key="2">
    <source>
        <dbReference type="ARBA" id="ARBA00022448"/>
    </source>
</evidence>
<dbReference type="EMBL" id="AP022620">
    <property type="protein sequence ID" value="BBZ76545.1"/>
    <property type="molecule type" value="Genomic_DNA"/>
</dbReference>
<dbReference type="GO" id="GO:0022857">
    <property type="term" value="F:transmembrane transporter activity"/>
    <property type="evidence" value="ECO:0007669"/>
    <property type="project" value="InterPro"/>
</dbReference>
<dbReference type="RefSeq" id="WP_163803994.1">
    <property type="nucleotide sequence ID" value="NZ_AP022620.1"/>
</dbReference>
<dbReference type="PANTHER" id="PTHR45649:SF26">
    <property type="entry name" value="OS04G0435100 PROTEIN"/>
    <property type="match status" value="1"/>
</dbReference>
<dbReference type="Gene3D" id="1.20.1740.10">
    <property type="entry name" value="Amino acid/polyamine transporter I"/>
    <property type="match status" value="1"/>
</dbReference>
<feature type="transmembrane region" description="Helical" evidence="6">
    <location>
        <begin position="405"/>
        <end position="422"/>
    </location>
</feature>
<dbReference type="PIRSF" id="PIRSF006060">
    <property type="entry name" value="AA_transporter"/>
    <property type="match status" value="1"/>
</dbReference>
<feature type="transmembrane region" description="Helical" evidence="6">
    <location>
        <begin position="94"/>
        <end position="127"/>
    </location>
</feature>
<dbReference type="Proteomes" id="UP000467249">
    <property type="component" value="Chromosome"/>
</dbReference>
<feature type="transmembrane region" description="Helical" evidence="6">
    <location>
        <begin position="201"/>
        <end position="222"/>
    </location>
</feature>
<sequence length="486" mass="51353">MAIGSDGSQTATMKREFGMWSAASLAFMFVSPIVAMYAIFSIGLATVGPGFWWGWVVCLAGQTLVAVTFGVLASRWPFAGGVYQWSRRLLGAPYGWAASWTYSWALLIALSSVAYGGAFFIAVLFGLDPANTVVRTGLAVGMLVVATAVNLIGRSAVKITSVACVAAEVLGSLGVGAYLLFFGRLQQPSIVLEGLHAAPGTALMMTPLIVAVSFAGWSFLGFESASAIAEEVREPARAVPRAIVVSLLAVGALVLFTSFGIIMATPDLAAILASGQDPVIAILAYHFSPTMVDVILVLFIIAFVATLIGVQASVSRVIWANAREGELAGAAWLRRLSGEQRMPRNAVLVTAVISIALFIPLQNADMNTVLIAFTTTGFFLAFLFPVAALVIAYLRGRWQPSEPTFAGRAGIPCAFLALAWLVLETVNVLWPRGTADQWLLNWSPVIATAVIAALGLLAYFTAPAHREAAKPITAPLTEPDTALPTL</sequence>
<evidence type="ECO:0000256" key="3">
    <source>
        <dbReference type="ARBA" id="ARBA00022692"/>
    </source>
</evidence>
<keyword evidence="4 6" id="KW-1133">Transmembrane helix</keyword>
<keyword evidence="3 6" id="KW-0812">Transmembrane</keyword>
<organism evidence="7 8">
    <name type="scientific">Mycolicibacterium anyangense</name>
    <dbReference type="NCBI Taxonomy" id="1431246"/>
    <lineage>
        <taxon>Bacteria</taxon>
        <taxon>Bacillati</taxon>
        <taxon>Actinomycetota</taxon>
        <taxon>Actinomycetes</taxon>
        <taxon>Mycobacteriales</taxon>
        <taxon>Mycobacteriaceae</taxon>
        <taxon>Mycolicibacterium</taxon>
    </lineage>
</organism>
<feature type="transmembrane region" description="Helical" evidence="6">
    <location>
        <begin position="345"/>
        <end position="363"/>
    </location>
</feature>
<feature type="transmembrane region" description="Helical" evidence="6">
    <location>
        <begin position="243"/>
        <end position="264"/>
    </location>
</feature>
<gene>
    <name evidence="7" type="ORF">MANY_18820</name>
</gene>
<feature type="transmembrane region" description="Helical" evidence="6">
    <location>
        <begin position="52"/>
        <end position="73"/>
    </location>
</feature>
<keyword evidence="2" id="KW-0813">Transport</keyword>
<evidence type="ECO:0000313" key="7">
    <source>
        <dbReference type="EMBL" id="BBZ76545.1"/>
    </source>
</evidence>
<dbReference type="PANTHER" id="PTHR45649">
    <property type="entry name" value="AMINO-ACID PERMEASE BAT1"/>
    <property type="match status" value="1"/>
</dbReference>
<evidence type="ECO:0000256" key="6">
    <source>
        <dbReference type="SAM" id="Phobius"/>
    </source>
</evidence>
<accession>A0A6N4W761</accession>
<dbReference type="InterPro" id="IPR002293">
    <property type="entry name" value="AA/rel_permease1"/>
</dbReference>
<feature type="transmembrane region" description="Helical" evidence="6">
    <location>
        <begin position="20"/>
        <end position="40"/>
    </location>
</feature>
<keyword evidence="5 6" id="KW-0472">Membrane</keyword>
<evidence type="ECO:0000313" key="8">
    <source>
        <dbReference type="Proteomes" id="UP000467249"/>
    </source>
</evidence>
<feature type="transmembrane region" description="Helical" evidence="6">
    <location>
        <begin position="159"/>
        <end position="181"/>
    </location>
</feature>
<proteinExistence type="predicted"/>
<name>A0A6N4W761_9MYCO</name>
<evidence type="ECO:0000256" key="5">
    <source>
        <dbReference type="ARBA" id="ARBA00023136"/>
    </source>
</evidence>
<feature type="transmembrane region" description="Helical" evidence="6">
    <location>
        <begin position="133"/>
        <end position="152"/>
    </location>
</feature>
<protein>
    <submittedName>
        <fullName evidence="7">Amino acid permease</fullName>
    </submittedName>
</protein>
<comment type="subcellular location">
    <subcellularLocation>
        <location evidence="1">Membrane</location>
        <topology evidence="1">Multi-pass membrane protein</topology>
    </subcellularLocation>
</comment>
<feature type="transmembrane region" description="Helical" evidence="6">
    <location>
        <begin position="442"/>
        <end position="462"/>
    </location>
</feature>
<dbReference type="GO" id="GO:0016020">
    <property type="term" value="C:membrane"/>
    <property type="evidence" value="ECO:0007669"/>
    <property type="project" value="UniProtKB-SubCell"/>
</dbReference>
<keyword evidence="8" id="KW-1185">Reference proteome</keyword>
<evidence type="ECO:0000256" key="4">
    <source>
        <dbReference type="ARBA" id="ARBA00022989"/>
    </source>
</evidence>
<evidence type="ECO:0000256" key="1">
    <source>
        <dbReference type="ARBA" id="ARBA00004141"/>
    </source>
</evidence>
<dbReference type="KEGG" id="many:MANY_18820"/>
<reference evidence="7 8" key="1">
    <citation type="journal article" date="2019" name="Emerg. Microbes Infect.">
        <title>Comprehensive subspecies identification of 175 nontuberculous mycobacteria species based on 7547 genomic profiles.</title>
        <authorList>
            <person name="Matsumoto Y."/>
            <person name="Kinjo T."/>
            <person name="Motooka D."/>
            <person name="Nabeya D."/>
            <person name="Jung N."/>
            <person name="Uechi K."/>
            <person name="Horii T."/>
            <person name="Iida T."/>
            <person name="Fujita J."/>
            <person name="Nakamura S."/>
        </authorList>
    </citation>
    <scope>NUCLEOTIDE SEQUENCE [LARGE SCALE GENOMIC DNA]</scope>
    <source>
        <strain evidence="7 8">JCM 30275</strain>
    </source>
</reference>
<feature type="transmembrane region" description="Helical" evidence="6">
    <location>
        <begin position="294"/>
        <end position="314"/>
    </location>
</feature>
<dbReference type="Pfam" id="PF13520">
    <property type="entry name" value="AA_permease_2"/>
    <property type="match status" value="1"/>
</dbReference>